<sequence length="182" mass="20667">MIDVTNSKYVARVMHPRPVAVLISISSKGLVNGCTVAWFTPVNVSPFIYAVSLSYRRLTYKYVKESQQATLNIIPYAMLKEAHYVGSVSGEEVPDKLSKAGLELEYSEEFKVPHIKGVPAYVESVLKDELRYEDHALLTFQATKVFVDESIFKERFYDEKANILLHVGGDIYAYGYKYVTIH</sequence>
<dbReference type="GO" id="GO:0010181">
    <property type="term" value="F:FMN binding"/>
    <property type="evidence" value="ECO:0007669"/>
    <property type="project" value="InterPro"/>
</dbReference>
<dbReference type="AlphaFoldDB" id="A0A2R7Y278"/>
<dbReference type="Gene3D" id="2.30.110.10">
    <property type="entry name" value="Electron Transport, Fmn-binding Protein, Chain A"/>
    <property type="match status" value="1"/>
</dbReference>
<dbReference type="PANTHER" id="PTHR43567">
    <property type="entry name" value="FLAVOREDOXIN-RELATED-RELATED"/>
    <property type="match status" value="1"/>
</dbReference>
<evidence type="ECO:0000256" key="1">
    <source>
        <dbReference type="ARBA" id="ARBA00001917"/>
    </source>
</evidence>
<dbReference type="SUPFAM" id="SSF50475">
    <property type="entry name" value="FMN-binding split barrel"/>
    <property type="match status" value="1"/>
</dbReference>
<comment type="caution">
    <text evidence="5">The sequence shown here is derived from an EMBL/GenBank/DDBJ whole genome shotgun (WGS) entry which is preliminary data.</text>
</comment>
<dbReference type="InterPro" id="IPR002563">
    <property type="entry name" value="Flavin_Rdtase-like_dom"/>
</dbReference>
<name>A0A2R7Y278_9CREN</name>
<dbReference type="InterPro" id="IPR012349">
    <property type="entry name" value="Split_barrel_FMN-bd"/>
</dbReference>
<evidence type="ECO:0000256" key="2">
    <source>
        <dbReference type="ARBA" id="ARBA00022630"/>
    </source>
</evidence>
<organism evidence="5 6">
    <name type="scientific">Zestosphaera tikiterensis</name>
    <dbReference type="NCBI Taxonomy" id="1973259"/>
    <lineage>
        <taxon>Archaea</taxon>
        <taxon>Thermoproteota</taxon>
        <taxon>Thermoprotei</taxon>
        <taxon>Desulfurococcales</taxon>
        <taxon>Desulfurococcaceae</taxon>
        <taxon>Zestosphaera</taxon>
    </lineage>
</organism>
<dbReference type="EMBL" id="NBVN01000009">
    <property type="protein sequence ID" value="PUA31539.1"/>
    <property type="molecule type" value="Genomic_DNA"/>
</dbReference>
<proteinExistence type="inferred from homology"/>
<dbReference type="Proteomes" id="UP000244093">
    <property type="component" value="Unassembled WGS sequence"/>
</dbReference>
<reference evidence="5 6" key="1">
    <citation type="journal article" date="2018" name="Syst. Appl. Microbiol.">
        <title>A new symbiotic nanoarchaeote (Candidatus Nanoclepta minutus) and its host (Zestosphaera tikiterensis gen. nov., sp. nov.) from a New Zealand hot spring.</title>
        <authorList>
            <person name="St John E."/>
            <person name="Liu Y."/>
            <person name="Podar M."/>
            <person name="Stott M.B."/>
            <person name="Meneghin J."/>
            <person name="Chen Z."/>
            <person name="Lagutin K."/>
            <person name="Mitchell K."/>
            <person name="Reysenbach A.L."/>
        </authorList>
    </citation>
    <scope>NUCLEOTIDE SEQUENCE [LARGE SCALE GENOMIC DNA]</scope>
    <source>
        <strain evidence="5">NZ3</strain>
    </source>
</reference>
<dbReference type="InterPro" id="IPR052174">
    <property type="entry name" value="Flavoredoxin"/>
</dbReference>
<accession>A0A2R7Y278</accession>
<protein>
    <recommendedName>
        <fullName evidence="4">Flavin reductase like domain-containing protein</fullName>
    </recommendedName>
</protein>
<dbReference type="SMART" id="SM00903">
    <property type="entry name" value="Flavin_Reduct"/>
    <property type="match status" value="1"/>
</dbReference>
<evidence type="ECO:0000313" key="6">
    <source>
        <dbReference type="Proteomes" id="UP000244093"/>
    </source>
</evidence>
<keyword evidence="2" id="KW-0285">Flavoprotein</keyword>
<comment type="similarity">
    <text evidence="3">Belongs to the flavoredoxin family.</text>
</comment>
<comment type="cofactor">
    <cofactor evidence="1">
        <name>FMN</name>
        <dbReference type="ChEBI" id="CHEBI:58210"/>
    </cofactor>
</comment>
<evidence type="ECO:0000256" key="3">
    <source>
        <dbReference type="ARBA" id="ARBA00038054"/>
    </source>
</evidence>
<feature type="domain" description="Flavin reductase like" evidence="4">
    <location>
        <begin position="12"/>
        <end position="158"/>
    </location>
</feature>
<gene>
    <name evidence="5" type="ORF">B7O98_09115</name>
</gene>
<evidence type="ECO:0000259" key="4">
    <source>
        <dbReference type="SMART" id="SM00903"/>
    </source>
</evidence>
<dbReference type="Pfam" id="PF01613">
    <property type="entry name" value="Flavin_Reduct"/>
    <property type="match status" value="1"/>
</dbReference>
<evidence type="ECO:0000313" key="5">
    <source>
        <dbReference type="EMBL" id="PUA31539.1"/>
    </source>
</evidence>
<dbReference type="PANTHER" id="PTHR43567:SF1">
    <property type="entry name" value="FLAVOREDOXIN"/>
    <property type="match status" value="1"/>
</dbReference>